<dbReference type="EMBL" id="BGPR01000846">
    <property type="protein sequence ID" value="GBM37646.1"/>
    <property type="molecule type" value="Genomic_DNA"/>
</dbReference>
<evidence type="ECO:0000313" key="1">
    <source>
        <dbReference type="EMBL" id="GBM37646.1"/>
    </source>
</evidence>
<keyword evidence="2" id="KW-1185">Reference proteome</keyword>
<dbReference type="Proteomes" id="UP000499080">
    <property type="component" value="Unassembled WGS sequence"/>
</dbReference>
<gene>
    <name evidence="1" type="ORF">AVEN_132090_1</name>
</gene>
<dbReference type="AlphaFoldDB" id="A0A4Y2FB09"/>
<reference evidence="1 2" key="1">
    <citation type="journal article" date="2019" name="Sci. Rep.">
        <title>Orb-weaving spider Araneus ventricosus genome elucidates the spidroin gene catalogue.</title>
        <authorList>
            <person name="Kono N."/>
            <person name="Nakamura H."/>
            <person name="Ohtoshi R."/>
            <person name="Moran D.A.P."/>
            <person name="Shinohara A."/>
            <person name="Yoshida Y."/>
            <person name="Fujiwara M."/>
            <person name="Mori M."/>
            <person name="Tomita M."/>
            <person name="Arakawa K."/>
        </authorList>
    </citation>
    <scope>NUCLEOTIDE SEQUENCE [LARGE SCALE GENOMIC DNA]</scope>
</reference>
<evidence type="ECO:0000313" key="2">
    <source>
        <dbReference type="Proteomes" id="UP000499080"/>
    </source>
</evidence>
<name>A0A4Y2FB09_ARAVE</name>
<protein>
    <submittedName>
        <fullName evidence="1">Uncharacterized protein</fullName>
    </submittedName>
</protein>
<organism evidence="1 2">
    <name type="scientific">Araneus ventricosus</name>
    <name type="common">Orbweaver spider</name>
    <name type="synonym">Epeira ventricosa</name>
    <dbReference type="NCBI Taxonomy" id="182803"/>
    <lineage>
        <taxon>Eukaryota</taxon>
        <taxon>Metazoa</taxon>
        <taxon>Ecdysozoa</taxon>
        <taxon>Arthropoda</taxon>
        <taxon>Chelicerata</taxon>
        <taxon>Arachnida</taxon>
        <taxon>Araneae</taxon>
        <taxon>Araneomorphae</taxon>
        <taxon>Entelegynae</taxon>
        <taxon>Araneoidea</taxon>
        <taxon>Araneidae</taxon>
        <taxon>Araneus</taxon>
    </lineage>
</organism>
<comment type="caution">
    <text evidence="1">The sequence shown here is derived from an EMBL/GenBank/DDBJ whole genome shotgun (WGS) entry which is preliminary data.</text>
</comment>
<proteinExistence type="predicted"/>
<accession>A0A4Y2FB09</accession>
<sequence length="105" mass="11896">MRTVVSHTIYSQRFPGPGVYSINMTSKQSRMMGSVRSTSDVSTLVAVAVAVEKMNCMTFINTSSDARSWDTSENELSQIHRRTVSSLRIILRTVYTNERNIFQDL</sequence>